<evidence type="ECO:0000256" key="8">
    <source>
        <dbReference type="HAMAP-Rule" id="MF_00107"/>
    </source>
</evidence>
<feature type="site" description="Transition state stabilizer" evidence="8">
    <location>
        <position position="136"/>
    </location>
</feature>
<dbReference type="EMBL" id="CP011002">
    <property type="protein sequence ID" value="AKO65346.1"/>
    <property type="molecule type" value="Genomic_DNA"/>
</dbReference>
<evidence type="ECO:0000259" key="10">
    <source>
        <dbReference type="Pfam" id="PF02542"/>
    </source>
</evidence>
<dbReference type="AlphaFoldDB" id="A0A0H4IWL5"/>
<dbReference type="Gene3D" id="3.30.1330.50">
    <property type="entry name" value="2-C-methyl-D-erythritol 2,4-cyclodiphosphate synthase"/>
    <property type="match status" value="1"/>
</dbReference>
<dbReference type="PROSITE" id="PS01350">
    <property type="entry name" value="ISPF"/>
    <property type="match status" value="1"/>
</dbReference>
<protein>
    <recommendedName>
        <fullName evidence="4 8">2-C-methyl-D-erythritol 2,4-cyclodiphosphate synthase</fullName>
        <shortName evidence="8">MECDP-synthase</shortName>
        <shortName evidence="8">MECPP-synthase</shortName>
        <shortName evidence="8">MECPS</shortName>
        <ecNumber evidence="4 8">4.6.1.12</ecNumber>
    </recommendedName>
</protein>
<feature type="binding site" evidence="8">
    <location>
        <position position="11"/>
    </location>
    <ligand>
        <name>a divalent metal cation</name>
        <dbReference type="ChEBI" id="CHEBI:60240"/>
    </ligand>
</feature>
<dbReference type="PATRIC" id="fig|1623450.3.peg.167"/>
<dbReference type="EC" id="4.6.1.12" evidence="4 8"/>
<dbReference type="NCBIfam" id="TIGR00151">
    <property type="entry name" value="ispF"/>
    <property type="match status" value="1"/>
</dbReference>
<evidence type="ECO:0000313" key="12">
    <source>
        <dbReference type="Proteomes" id="UP000066549"/>
    </source>
</evidence>
<feature type="domain" description="2-C-methyl-D-erythritol 2,4-cyclodiphosphate synthase" evidence="10">
    <location>
        <begin position="4"/>
        <end position="157"/>
    </location>
</feature>
<name>A0A0H4IWL5_9PROT</name>
<feature type="binding site" evidence="8">
    <location>
        <begin position="37"/>
        <end position="38"/>
    </location>
    <ligand>
        <name>4-CDP-2-C-methyl-D-erythritol 2-phosphate</name>
        <dbReference type="ChEBI" id="CHEBI:57919"/>
    </ligand>
</feature>
<dbReference type="Proteomes" id="UP000066549">
    <property type="component" value="Chromosome"/>
</dbReference>
<keyword evidence="12" id="KW-1185">Reference proteome</keyword>
<evidence type="ECO:0000256" key="6">
    <source>
        <dbReference type="ARBA" id="ARBA00023229"/>
    </source>
</evidence>
<reference evidence="11 12" key="1">
    <citation type="submission" date="2015-03" db="EMBL/GenBank/DDBJ databases">
        <title>Comparative analysis of the OM43 clade including a novel species from Red Sea uncovers genomic and metabolic diversity among marine methylotrophs.</title>
        <authorList>
            <person name="Jimenez-Infante F."/>
            <person name="Ngugi D.K."/>
            <person name="Vinu M."/>
            <person name="Alam I."/>
            <person name="Kamau A."/>
            <person name="Blom J."/>
            <person name="Bajic V.B."/>
            <person name="Stingl U."/>
        </authorList>
    </citation>
    <scope>NUCLEOTIDE SEQUENCE [LARGE SCALE GENOMIC DNA]</scope>
    <source>
        <strain evidence="11 12">MBRSH7</strain>
    </source>
</reference>
<evidence type="ECO:0000256" key="7">
    <source>
        <dbReference type="ARBA" id="ARBA00023239"/>
    </source>
</evidence>
<evidence type="ECO:0000256" key="1">
    <source>
        <dbReference type="ARBA" id="ARBA00000200"/>
    </source>
</evidence>
<feature type="binding site" evidence="8">
    <location>
        <position position="13"/>
    </location>
    <ligand>
        <name>a divalent metal cation</name>
        <dbReference type="ChEBI" id="CHEBI:60240"/>
    </ligand>
</feature>
<dbReference type="PANTHER" id="PTHR43181:SF1">
    <property type="entry name" value="2-C-METHYL-D-ERYTHRITOL 2,4-CYCLODIPHOSPHATE SYNTHASE, CHLOROPLASTIC"/>
    <property type="match status" value="1"/>
</dbReference>
<feature type="binding site" evidence="8">
    <location>
        <position position="45"/>
    </location>
    <ligand>
        <name>a divalent metal cation</name>
        <dbReference type="ChEBI" id="CHEBI:60240"/>
    </ligand>
</feature>
<dbReference type="OrthoDB" id="9804336at2"/>
<dbReference type="InterPro" id="IPR003526">
    <property type="entry name" value="MECDP_synthase"/>
</dbReference>
<feature type="binding site" evidence="8">
    <location>
        <position position="145"/>
    </location>
    <ligand>
        <name>4-CDP-2-C-methyl-D-erythritol 2-phosphate</name>
        <dbReference type="ChEBI" id="CHEBI:57919"/>
    </ligand>
</feature>
<dbReference type="GO" id="GO:0046872">
    <property type="term" value="F:metal ion binding"/>
    <property type="evidence" value="ECO:0007669"/>
    <property type="project" value="UniProtKB-KW"/>
</dbReference>
<evidence type="ECO:0000256" key="5">
    <source>
        <dbReference type="ARBA" id="ARBA00022723"/>
    </source>
</evidence>
<organism evidence="11 12">
    <name type="scientific">Methylophilales bacterium MBRS-H7</name>
    <dbReference type="NCBI Taxonomy" id="1623450"/>
    <lineage>
        <taxon>Bacteria</taxon>
        <taxon>Pseudomonadati</taxon>
        <taxon>Pseudomonadota</taxon>
        <taxon>Betaproteobacteria</taxon>
        <taxon>Nitrosomonadales</taxon>
        <taxon>OM43 clade</taxon>
    </lineage>
</organism>
<dbReference type="HAMAP" id="MF_00107">
    <property type="entry name" value="IspF"/>
    <property type="match status" value="1"/>
</dbReference>
<evidence type="ECO:0000313" key="11">
    <source>
        <dbReference type="EMBL" id="AKO65346.1"/>
    </source>
</evidence>
<feature type="binding site" evidence="8">
    <location>
        <begin position="59"/>
        <end position="61"/>
    </location>
    <ligand>
        <name>4-CDP-2-C-methyl-D-erythritol 2-phosphate</name>
        <dbReference type="ChEBI" id="CHEBI:57919"/>
    </ligand>
</feature>
<comment type="cofactor">
    <cofactor evidence="8">
        <name>a divalent metal cation</name>
        <dbReference type="ChEBI" id="CHEBI:60240"/>
    </cofactor>
    <text evidence="8">Binds 1 divalent metal cation per subunit.</text>
</comment>
<keyword evidence="6 8" id="KW-0414">Isoprene biosynthesis</keyword>
<dbReference type="InterPro" id="IPR020555">
    <property type="entry name" value="MECDP_synthase_CS"/>
</dbReference>
<dbReference type="SUPFAM" id="SSF69765">
    <property type="entry name" value="IpsF-like"/>
    <property type="match status" value="1"/>
</dbReference>
<sequence>MSKFKIGHGFDIHPLVEGRPCIIGGVHIPFDKGLQGHSDADVLLHAICDALIGAMGLGDIGQLFPDNDQKYKDINSRVLLQEVYQKMEELKYTVSNIDATIICEAPKILNFSNQMKVNISTDLMCSVNDINIKAKTMEKLGAIGRGEGIAVEVVCLIKITSQAR</sequence>
<comment type="function">
    <text evidence="8">Involved in the biosynthesis of isopentenyl diphosphate (IPP) and dimethylallyl diphosphate (DMAPP), two major building blocks of isoprenoid compounds. Catalyzes the conversion of 4-diphosphocytidyl-2-C-methyl-D-erythritol 2-phosphate (CDP-ME2P) to 2-C-methyl-D-erythritol 2,4-cyclodiphosphate (ME-CPP) with a corresponding release of cytidine 5-monophosphate (CMP).</text>
</comment>
<dbReference type="GO" id="GO:0019288">
    <property type="term" value="P:isopentenyl diphosphate biosynthetic process, methylerythritol 4-phosphate pathway"/>
    <property type="evidence" value="ECO:0007669"/>
    <property type="project" value="UniProtKB-UniRule"/>
</dbReference>
<feature type="site" description="Transition state stabilizer" evidence="8">
    <location>
        <position position="37"/>
    </location>
</feature>
<comment type="catalytic activity">
    <reaction evidence="1 8 9">
        <text>4-CDP-2-C-methyl-D-erythritol 2-phosphate = 2-C-methyl-D-erythritol 2,4-cyclic diphosphate + CMP</text>
        <dbReference type="Rhea" id="RHEA:23864"/>
        <dbReference type="ChEBI" id="CHEBI:57919"/>
        <dbReference type="ChEBI" id="CHEBI:58483"/>
        <dbReference type="ChEBI" id="CHEBI:60377"/>
        <dbReference type="EC" id="4.6.1.12"/>
    </reaction>
</comment>
<gene>
    <name evidence="8" type="primary">ispF</name>
    <name evidence="11" type="ORF">VI33_00815</name>
</gene>
<feature type="binding site" evidence="8">
    <location>
        <begin position="11"/>
        <end position="13"/>
    </location>
    <ligand>
        <name>4-CDP-2-C-methyl-D-erythritol 2-phosphate</name>
        <dbReference type="ChEBI" id="CHEBI:57919"/>
    </ligand>
</feature>
<dbReference type="InterPro" id="IPR036571">
    <property type="entry name" value="MECDP_synthase_sf"/>
</dbReference>
<evidence type="ECO:0000256" key="2">
    <source>
        <dbReference type="ARBA" id="ARBA00004709"/>
    </source>
</evidence>
<dbReference type="CDD" id="cd00554">
    <property type="entry name" value="MECDP_synthase"/>
    <property type="match status" value="1"/>
</dbReference>
<evidence type="ECO:0000256" key="4">
    <source>
        <dbReference type="ARBA" id="ARBA00012579"/>
    </source>
</evidence>
<accession>A0A0H4IWL5</accession>
<comment type="caution">
    <text evidence="8">Lacks conserved residue(s) required for the propagation of feature annotation.</text>
</comment>
<evidence type="ECO:0000256" key="9">
    <source>
        <dbReference type="RuleBase" id="RU004395"/>
    </source>
</evidence>
<keyword evidence="5 8" id="KW-0479">Metal-binding</keyword>
<keyword evidence="7 8" id="KW-0456">Lyase</keyword>
<dbReference type="UniPathway" id="UPA00056">
    <property type="reaction ID" value="UER00095"/>
</dbReference>
<proteinExistence type="inferred from homology"/>
<dbReference type="FunFam" id="3.30.1330.50:FF:000001">
    <property type="entry name" value="2-C-methyl-D-erythritol 2,4-cyclodiphosphate synthase"/>
    <property type="match status" value="1"/>
</dbReference>
<feature type="binding site" evidence="8">
    <location>
        <begin position="64"/>
        <end position="68"/>
    </location>
    <ligand>
        <name>4-CDP-2-C-methyl-D-erythritol 2-phosphate</name>
        <dbReference type="ChEBI" id="CHEBI:57919"/>
    </ligand>
</feature>
<dbReference type="GO" id="GO:0008685">
    <property type="term" value="F:2-C-methyl-D-erythritol 2,4-cyclodiphosphate synthase activity"/>
    <property type="evidence" value="ECO:0007669"/>
    <property type="project" value="UniProtKB-UniRule"/>
</dbReference>
<dbReference type="GO" id="GO:0016114">
    <property type="term" value="P:terpenoid biosynthetic process"/>
    <property type="evidence" value="ECO:0007669"/>
    <property type="project" value="InterPro"/>
</dbReference>
<dbReference type="Pfam" id="PF02542">
    <property type="entry name" value="YgbB"/>
    <property type="match status" value="1"/>
</dbReference>
<evidence type="ECO:0000256" key="3">
    <source>
        <dbReference type="ARBA" id="ARBA00008480"/>
    </source>
</evidence>
<comment type="pathway">
    <text evidence="2 8">Isoprenoid biosynthesis; isopentenyl diphosphate biosynthesis via DXP pathway; isopentenyl diphosphate from 1-deoxy-D-xylulose 5-phosphate: step 4/6.</text>
</comment>
<comment type="similarity">
    <text evidence="3 8 9">Belongs to the IspF family.</text>
</comment>
<comment type="subunit">
    <text evidence="8">Homotrimer.</text>
</comment>
<dbReference type="PANTHER" id="PTHR43181">
    <property type="entry name" value="2-C-METHYL-D-ERYTHRITOL 2,4-CYCLODIPHOSPHATE SYNTHASE, CHLOROPLASTIC"/>
    <property type="match status" value="1"/>
</dbReference>